<evidence type="ECO:0000256" key="9">
    <source>
        <dbReference type="ARBA" id="ARBA00022840"/>
    </source>
</evidence>
<dbReference type="OrthoDB" id="5915023at2"/>
<keyword evidence="4" id="KW-0055">Arginine biosynthesis</keyword>
<evidence type="ECO:0000256" key="5">
    <source>
        <dbReference type="ARBA" id="ARBA00022605"/>
    </source>
</evidence>
<dbReference type="Gene3D" id="3.40.1160.10">
    <property type="entry name" value="Acetylglutamate kinase-like"/>
    <property type="match status" value="1"/>
</dbReference>
<dbReference type="PANTHER" id="PTHR23342:SF0">
    <property type="entry name" value="N-ACETYLGLUTAMATE SYNTHASE, MITOCHONDRIAL"/>
    <property type="match status" value="1"/>
</dbReference>
<proteinExistence type="predicted"/>
<comment type="pathway">
    <text evidence="1">Amino-acid biosynthesis; L-arginine biosynthesis; N(2)-acetyl-L-ornithine from L-glutamate: step 2/4.</text>
</comment>
<keyword evidence="8 14" id="KW-0418">Kinase</keyword>
<organism evidence="14 15">
    <name type="scientific">Buchnera aphidicola</name>
    <name type="common">Thelaxes californica</name>
    <dbReference type="NCBI Taxonomy" id="1315998"/>
    <lineage>
        <taxon>Bacteria</taxon>
        <taxon>Pseudomonadati</taxon>
        <taxon>Pseudomonadota</taxon>
        <taxon>Gammaproteobacteria</taxon>
        <taxon>Enterobacterales</taxon>
        <taxon>Erwiniaceae</taxon>
        <taxon>Buchnera</taxon>
    </lineage>
</organism>
<evidence type="ECO:0000256" key="1">
    <source>
        <dbReference type="ARBA" id="ARBA00004828"/>
    </source>
</evidence>
<dbReference type="SUPFAM" id="SSF53633">
    <property type="entry name" value="Carbamate kinase-like"/>
    <property type="match status" value="1"/>
</dbReference>
<dbReference type="EMBL" id="CP034852">
    <property type="protein sequence ID" value="QCI26598.1"/>
    <property type="molecule type" value="Genomic_DNA"/>
</dbReference>
<reference evidence="14 15" key="1">
    <citation type="submission" date="2018-12" db="EMBL/GenBank/DDBJ databases">
        <authorList>
            <person name="Chong R.A."/>
        </authorList>
    </citation>
    <scope>NUCLEOTIDE SEQUENCE [LARGE SCALE GENOMIC DNA]</scope>
    <source>
        <strain evidence="14 15">Tca</strain>
    </source>
</reference>
<sequence>MNNIIIKFGGIFLKKQQFINNFFSILNSNQSVLKNKKIIIIHGGGCLVDDLMNRLSIPIKKKEGIRITDENNIDLITGVLSGTANKIILSQAKKNNINAVGLCLSDGDSVIIKKTTDVKLGYVGIPHPGNPFFLQLLCQNNLLPIINSIGITKSGNIMNVNADLAATALACSLNANLIFLSDVSAVLDGKGKRIKKINQKEIKNLIQQGIIQNGMIIKVQAALNASIILKKSIEIASYNDKNLDQLLFKNHSIGTTIIP</sequence>
<dbReference type="Pfam" id="PF00696">
    <property type="entry name" value="AA_kinase"/>
    <property type="match status" value="1"/>
</dbReference>
<gene>
    <name evidence="14" type="primary">argB</name>
    <name evidence="14" type="ORF">D9V80_00225</name>
</gene>
<dbReference type="AlphaFoldDB" id="A0A4D6YLR0"/>
<feature type="domain" description="Aspartate/glutamate/uridylate kinase" evidence="13">
    <location>
        <begin position="4"/>
        <end position="226"/>
    </location>
</feature>
<evidence type="ECO:0000256" key="8">
    <source>
        <dbReference type="ARBA" id="ARBA00022777"/>
    </source>
</evidence>
<dbReference type="GO" id="GO:0006526">
    <property type="term" value="P:L-arginine biosynthetic process"/>
    <property type="evidence" value="ECO:0007669"/>
    <property type="project" value="UniProtKB-KW"/>
</dbReference>
<name>A0A4D6YLR0_9GAMM</name>
<dbReference type="GO" id="GO:0005737">
    <property type="term" value="C:cytoplasm"/>
    <property type="evidence" value="ECO:0007669"/>
    <property type="project" value="InterPro"/>
</dbReference>
<evidence type="ECO:0000256" key="7">
    <source>
        <dbReference type="ARBA" id="ARBA00022741"/>
    </source>
</evidence>
<reference evidence="14 15" key="2">
    <citation type="submission" date="2019-05" db="EMBL/GenBank/DDBJ databases">
        <title>Genome evolution of the obligate endosymbiont Buchnera aphidicola.</title>
        <authorList>
            <person name="Moran N.A."/>
        </authorList>
    </citation>
    <scope>NUCLEOTIDE SEQUENCE [LARGE SCALE GENOMIC DNA]</scope>
    <source>
        <strain evidence="14 15">Tca</strain>
    </source>
</reference>
<evidence type="ECO:0000256" key="2">
    <source>
        <dbReference type="ARBA" id="ARBA00013065"/>
    </source>
</evidence>
<comment type="catalytic activity">
    <reaction evidence="12">
        <text>N-acetyl-L-glutamate + ATP = N-acetyl-L-glutamyl 5-phosphate + ADP</text>
        <dbReference type="Rhea" id="RHEA:14629"/>
        <dbReference type="ChEBI" id="CHEBI:30616"/>
        <dbReference type="ChEBI" id="CHEBI:44337"/>
        <dbReference type="ChEBI" id="CHEBI:57936"/>
        <dbReference type="ChEBI" id="CHEBI:456216"/>
        <dbReference type="EC" id="2.7.2.8"/>
    </reaction>
</comment>
<dbReference type="RefSeq" id="WP_158353068.1">
    <property type="nucleotide sequence ID" value="NZ_CP034852.1"/>
</dbReference>
<keyword evidence="9" id="KW-0067">ATP-binding</keyword>
<keyword evidence="6 14" id="KW-0808">Transferase</keyword>
<evidence type="ECO:0000256" key="10">
    <source>
        <dbReference type="ARBA" id="ARBA00030178"/>
    </source>
</evidence>
<dbReference type="InterPro" id="IPR004662">
    <property type="entry name" value="AcgluKinase_fam"/>
</dbReference>
<dbReference type="NCBIfam" id="TIGR00761">
    <property type="entry name" value="argB"/>
    <property type="match status" value="1"/>
</dbReference>
<evidence type="ECO:0000313" key="14">
    <source>
        <dbReference type="EMBL" id="QCI26598.1"/>
    </source>
</evidence>
<keyword evidence="15" id="KW-1185">Reference proteome</keyword>
<dbReference type="GO" id="GO:0003991">
    <property type="term" value="F:acetylglutamate kinase activity"/>
    <property type="evidence" value="ECO:0007669"/>
    <property type="project" value="UniProtKB-EC"/>
</dbReference>
<evidence type="ECO:0000256" key="4">
    <source>
        <dbReference type="ARBA" id="ARBA00022571"/>
    </source>
</evidence>
<keyword evidence="7" id="KW-0547">Nucleotide-binding</keyword>
<evidence type="ECO:0000313" key="15">
    <source>
        <dbReference type="Proteomes" id="UP000298782"/>
    </source>
</evidence>
<dbReference type="InterPro" id="IPR001048">
    <property type="entry name" value="Asp/Glu/Uridylate_kinase"/>
</dbReference>
<protein>
    <recommendedName>
        <fullName evidence="3">Acetylglutamate kinase</fullName>
        <ecNumber evidence="2">2.7.2.8</ecNumber>
    </recommendedName>
    <alternativeName>
        <fullName evidence="10">N-acetyl-L-glutamate 5-phosphotransferase</fullName>
    </alternativeName>
    <alternativeName>
        <fullName evidence="11">NAG kinase</fullName>
    </alternativeName>
</protein>
<dbReference type="Proteomes" id="UP000298782">
    <property type="component" value="Chromosome"/>
</dbReference>
<dbReference type="GO" id="GO:0005524">
    <property type="term" value="F:ATP binding"/>
    <property type="evidence" value="ECO:0007669"/>
    <property type="project" value="UniProtKB-KW"/>
</dbReference>
<evidence type="ECO:0000256" key="6">
    <source>
        <dbReference type="ARBA" id="ARBA00022679"/>
    </source>
</evidence>
<accession>A0A4D6YLR0</accession>
<evidence type="ECO:0000256" key="11">
    <source>
        <dbReference type="ARBA" id="ARBA00030639"/>
    </source>
</evidence>
<dbReference type="EC" id="2.7.2.8" evidence="2"/>
<dbReference type="PANTHER" id="PTHR23342">
    <property type="entry name" value="N-ACETYLGLUTAMATE SYNTHASE"/>
    <property type="match status" value="1"/>
</dbReference>
<evidence type="ECO:0000256" key="3">
    <source>
        <dbReference type="ARBA" id="ARBA00021197"/>
    </source>
</evidence>
<keyword evidence="5" id="KW-0028">Amino-acid biosynthesis</keyword>
<dbReference type="PIRSF" id="PIRSF000728">
    <property type="entry name" value="NAGK"/>
    <property type="match status" value="1"/>
</dbReference>
<evidence type="ECO:0000256" key="12">
    <source>
        <dbReference type="ARBA" id="ARBA00048141"/>
    </source>
</evidence>
<evidence type="ECO:0000259" key="13">
    <source>
        <dbReference type="Pfam" id="PF00696"/>
    </source>
</evidence>
<dbReference type="InterPro" id="IPR036393">
    <property type="entry name" value="AceGlu_kinase-like_sf"/>
</dbReference>